<name>A0A917RB43_9NOCA</name>
<comment type="caution">
    <text evidence="5">The sequence shown here is derived from an EMBL/GenBank/DDBJ whole genome shotgun (WGS) entry which is preliminary data.</text>
</comment>
<dbReference type="InterPro" id="IPR058644">
    <property type="entry name" value="Mtb12-like_C"/>
</dbReference>
<organism evidence="5 6">
    <name type="scientific">Nocardia jinanensis</name>
    <dbReference type="NCBI Taxonomy" id="382504"/>
    <lineage>
        <taxon>Bacteria</taxon>
        <taxon>Bacillati</taxon>
        <taxon>Actinomycetota</taxon>
        <taxon>Actinomycetes</taxon>
        <taxon>Mycobacteriales</taxon>
        <taxon>Nocardiaceae</taxon>
        <taxon>Nocardia</taxon>
    </lineage>
</organism>
<proteinExistence type="inferred from homology"/>
<comment type="similarity">
    <text evidence="2">Belongs to the MTB12 family.</text>
</comment>
<feature type="signal peptide" evidence="3">
    <location>
        <begin position="1"/>
        <end position="38"/>
    </location>
</feature>
<dbReference type="EMBL" id="BMMH01000002">
    <property type="protein sequence ID" value="GGK97486.1"/>
    <property type="molecule type" value="Genomic_DNA"/>
</dbReference>
<keyword evidence="6" id="KW-1185">Reference proteome</keyword>
<protein>
    <recommendedName>
        <fullName evidence="4">Low molecular weight antigen MTB12-like C-terminal domain-containing protein</fullName>
    </recommendedName>
</protein>
<dbReference type="Proteomes" id="UP000638263">
    <property type="component" value="Unassembled WGS sequence"/>
</dbReference>
<evidence type="ECO:0000256" key="1">
    <source>
        <dbReference type="ARBA" id="ARBA00022729"/>
    </source>
</evidence>
<evidence type="ECO:0000259" key="4">
    <source>
        <dbReference type="Pfam" id="PF26580"/>
    </source>
</evidence>
<evidence type="ECO:0000313" key="6">
    <source>
        <dbReference type="Proteomes" id="UP000638263"/>
    </source>
</evidence>
<evidence type="ECO:0000256" key="3">
    <source>
        <dbReference type="SAM" id="SignalP"/>
    </source>
</evidence>
<keyword evidence="1 3" id="KW-0732">Signal</keyword>
<gene>
    <name evidence="5" type="ORF">GCM10011588_09930</name>
</gene>
<dbReference type="RefSeq" id="WP_229718618.1">
    <property type="nucleotide sequence ID" value="NZ_BMMH01000002.1"/>
</dbReference>
<sequence length="190" mass="19993">MQDVMRYTPVFRLVRGVRAGFMSLAILLAAAVSVSACGSGVDEEAVAAARSSAKAALTSSASATSRALAARALPTAAELDGQIKRALDPALPDSERVALIEDGEAFTQAIPDMYKALQDNPRAVYGVTDPVFDNHDGTVTATLRLDKDGSGNAVRTTVVHFIFLDGSWKLSRTDLCGILRSADYRTAACG</sequence>
<feature type="domain" description="Low molecular weight antigen MTB12-like C-terminal" evidence="4">
    <location>
        <begin position="72"/>
        <end position="183"/>
    </location>
</feature>
<evidence type="ECO:0000313" key="5">
    <source>
        <dbReference type="EMBL" id="GGK97486.1"/>
    </source>
</evidence>
<feature type="chain" id="PRO_5039709658" description="Low molecular weight antigen MTB12-like C-terminal domain-containing protein" evidence="3">
    <location>
        <begin position="39"/>
        <end position="190"/>
    </location>
</feature>
<dbReference type="Pfam" id="PF26580">
    <property type="entry name" value="Mtb12_C"/>
    <property type="match status" value="1"/>
</dbReference>
<reference evidence="5" key="1">
    <citation type="journal article" date="2014" name="Int. J. Syst. Evol. Microbiol.">
        <title>Complete genome sequence of Corynebacterium casei LMG S-19264T (=DSM 44701T), isolated from a smear-ripened cheese.</title>
        <authorList>
            <consortium name="US DOE Joint Genome Institute (JGI-PGF)"/>
            <person name="Walter F."/>
            <person name="Albersmeier A."/>
            <person name="Kalinowski J."/>
            <person name="Ruckert C."/>
        </authorList>
    </citation>
    <scope>NUCLEOTIDE SEQUENCE</scope>
    <source>
        <strain evidence="5">CGMCC 4.3508</strain>
    </source>
</reference>
<reference evidence="5" key="2">
    <citation type="submission" date="2020-09" db="EMBL/GenBank/DDBJ databases">
        <authorList>
            <person name="Sun Q."/>
            <person name="Zhou Y."/>
        </authorList>
    </citation>
    <scope>NUCLEOTIDE SEQUENCE</scope>
    <source>
        <strain evidence="5">CGMCC 4.3508</strain>
    </source>
</reference>
<evidence type="ECO:0000256" key="2">
    <source>
        <dbReference type="ARBA" id="ARBA00093774"/>
    </source>
</evidence>
<accession>A0A917RB43</accession>
<dbReference type="AlphaFoldDB" id="A0A917RB43"/>